<name>A0ABW8Z5C8_9BURK</name>
<gene>
    <name evidence="5" type="ORF">PQR63_07715</name>
</gene>
<reference evidence="5 6" key="1">
    <citation type="journal article" date="2024" name="Chem. Sci.">
        <title>Discovery of megapolipeptins by genome mining of a Burkholderiales bacteria collection.</title>
        <authorList>
            <person name="Paulo B.S."/>
            <person name="Recchia M.J.J."/>
            <person name="Lee S."/>
            <person name="Fergusson C.H."/>
            <person name="Romanowski S.B."/>
            <person name="Hernandez A."/>
            <person name="Krull N."/>
            <person name="Liu D.Y."/>
            <person name="Cavanagh H."/>
            <person name="Bos A."/>
            <person name="Gray C.A."/>
            <person name="Murphy B.T."/>
            <person name="Linington R.G."/>
            <person name="Eustaquio A.S."/>
        </authorList>
    </citation>
    <scope>NUCLEOTIDE SEQUENCE [LARGE SCALE GENOMIC DNA]</scope>
    <source>
        <strain evidence="5 6">RL21-008-BIB-B</strain>
    </source>
</reference>
<dbReference type="Proteomes" id="UP001629214">
    <property type="component" value="Unassembled WGS sequence"/>
</dbReference>
<dbReference type="PANTHER" id="PTHR47151">
    <property type="entry name" value="LEU/ILE/VAL-BINDING ABC TRANSPORTER SUBUNIT"/>
    <property type="match status" value="1"/>
</dbReference>
<proteinExistence type="inferred from homology"/>
<organism evidence="5 6">
    <name type="scientific">Herbaspirillum rhizosphaerae</name>
    <dbReference type="NCBI Taxonomy" id="346179"/>
    <lineage>
        <taxon>Bacteria</taxon>
        <taxon>Pseudomonadati</taxon>
        <taxon>Pseudomonadota</taxon>
        <taxon>Betaproteobacteria</taxon>
        <taxon>Burkholderiales</taxon>
        <taxon>Oxalobacteraceae</taxon>
        <taxon>Herbaspirillum</taxon>
    </lineage>
</organism>
<dbReference type="InterPro" id="IPR028082">
    <property type="entry name" value="Peripla_BP_I"/>
</dbReference>
<dbReference type="PANTHER" id="PTHR47151:SF2">
    <property type="entry name" value="AMINO ACID BINDING PROTEIN"/>
    <property type="match status" value="1"/>
</dbReference>
<feature type="signal peptide" evidence="3">
    <location>
        <begin position="1"/>
        <end position="29"/>
    </location>
</feature>
<dbReference type="RefSeq" id="WP_408167061.1">
    <property type="nucleotide sequence ID" value="NZ_JAQQFR010000004.1"/>
</dbReference>
<dbReference type="SUPFAM" id="SSF53822">
    <property type="entry name" value="Periplasmic binding protein-like I"/>
    <property type="match status" value="1"/>
</dbReference>
<feature type="chain" id="PRO_5047307281" evidence="3">
    <location>
        <begin position="30"/>
        <end position="386"/>
    </location>
</feature>
<keyword evidence="6" id="KW-1185">Reference proteome</keyword>
<dbReference type="Gene3D" id="3.40.50.2300">
    <property type="match status" value="2"/>
</dbReference>
<dbReference type="EMBL" id="JAQQFR010000004">
    <property type="protein sequence ID" value="MFL9878261.1"/>
    <property type="molecule type" value="Genomic_DNA"/>
</dbReference>
<evidence type="ECO:0000256" key="3">
    <source>
        <dbReference type="SAM" id="SignalP"/>
    </source>
</evidence>
<protein>
    <submittedName>
        <fullName evidence="5">Branched-chain amino acid ABC transporter substrate-binding protein</fullName>
    </submittedName>
</protein>
<keyword evidence="2 3" id="KW-0732">Signal</keyword>
<evidence type="ECO:0000259" key="4">
    <source>
        <dbReference type="Pfam" id="PF13458"/>
    </source>
</evidence>
<dbReference type="InterPro" id="IPR028081">
    <property type="entry name" value="Leu-bd"/>
</dbReference>
<evidence type="ECO:0000256" key="2">
    <source>
        <dbReference type="ARBA" id="ARBA00022729"/>
    </source>
</evidence>
<evidence type="ECO:0000313" key="5">
    <source>
        <dbReference type="EMBL" id="MFL9878261.1"/>
    </source>
</evidence>
<comment type="similarity">
    <text evidence="1">Belongs to the leucine-binding protein family.</text>
</comment>
<comment type="caution">
    <text evidence="5">The sequence shown here is derived from an EMBL/GenBank/DDBJ whole genome shotgun (WGS) entry which is preliminary data.</text>
</comment>
<feature type="domain" description="Leucine-binding protein" evidence="4">
    <location>
        <begin position="33"/>
        <end position="361"/>
    </location>
</feature>
<sequence length="386" mass="41155">MEKTGKCSAVLLAVAALLVLLPASQTAMAEKIVSIGFAGPLSGLSSASGTSMLNAAKMAVDDVNAADLRLNGEKLTFKLVVQDDKSNPRIAEIAAKYFVKTGAVGVVGIFNSAVAVSSSEIYQKAGIPHFAVSGTRRFTQQGHDTAFRFAAYDEQRAYVLAAYAAQELHKTRIAIVHDDSVFGRDYKEKFESAFAKMGGKIVSVNAVSATTYDFNDILKSIRTGKADAIFFGGLGSQSAMFAQNMYRLGSDLTLITAASVVGPMFLQTAGPGAEGTVSIMPGSHQRKSKQMESFEKNYQQRYNTAIGPYSAVAYDQVQVLAAAVIRAGVANPRKVAGALHAIRYSGLSGNISFDANGDLRELTFSTFQVKSSAWTMFKQYHVGVGN</sequence>
<evidence type="ECO:0000313" key="6">
    <source>
        <dbReference type="Proteomes" id="UP001629214"/>
    </source>
</evidence>
<dbReference type="Pfam" id="PF13458">
    <property type="entry name" value="Peripla_BP_6"/>
    <property type="match status" value="1"/>
</dbReference>
<evidence type="ECO:0000256" key="1">
    <source>
        <dbReference type="ARBA" id="ARBA00010062"/>
    </source>
</evidence>
<dbReference type="CDD" id="cd06342">
    <property type="entry name" value="PBP1_ABC_LIVBP-like"/>
    <property type="match status" value="1"/>
</dbReference>
<accession>A0ABW8Z5C8</accession>